<keyword evidence="5 6" id="KW-0472">Membrane</keyword>
<evidence type="ECO:0000256" key="2">
    <source>
        <dbReference type="ARBA" id="ARBA00022475"/>
    </source>
</evidence>
<evidence type="ECO:0000256" key="1">
    <source>
        <dbReference type="ARBA" id="ARBA00004651"/>
    </source>
</evidence>
<evidence type="ECO:0000256" key="3">
    <source>
        <dbReference type="ARBA" id="ARBA00022692"/>
    </source>
</evidence>
<dbReference type="Pfam" id="PF03899">
    <property type="entry name" value="ATP-synt_I"/>
    <property type="match status" value="1"/>
</dbReference>
<reference evidence="7 8" key="1">
    <citation type="submission" date="2017-08" db="EMBL/GenBank/DDBJ databases">
        <title>Fine stratification of microbial communities through a metagenomic profile of the photic zone.</title>
        <authorList>
            <person name="Haro-Moreno J.M."/>
            <person name="Lopez-Perez M."/>
            <person name="De La Torre J."/>
            <person name="Picazo A."/>
            <person name="Camacho A."/>
            <person name="Rodriguez-Valera F."/>
        </authorList>
    </citation>
    <scope>NUCLEOTIDE SEQUENCE [LARGE SCALE GENOMIC DNA]</scope>
    <source>
        <strain evidence="7">MED-G28</strain>
    </source>
</reference>
<organism evidence="7 8">
    <name type="scientific">OM182 bacterium MED-G28</name>
    <dbReference type="NCBI Taxonomy" id="1986256"/>
    <lineage>
        <taxon>Bacteria</taxon>
        <taxon>Pseudomonadati</taxon>
        <taxon>Pseudomonadota</taxon>
        <taxon>Gammaproteobacteria</taxon>
        <taxon>OMG group</taxon>
        <taxon>OM182 clade</taxon>
    </lineage>
</organism>
<feature type="transmembrane region" description="Helical" evidence="6">
    <location>
        <begin position="103"/>
        <end position="125"/>
    </location>
</feature>
<dbReference type="EMBL" id="NTJZ01000003">
    <property type="protein sequence ID" value="PDH34490.1"/>
    <property type="molecule type" value="Genomic_DNA"/>
</dbReference>
<comment type="subcellular location">
    <subcellularLocation>
        <location evidence="1">Cell membrane</location>
        <topology evidence="1">Multi-pass membrane protein</topology>
    </subcellularLocation>
</comment>
<protein>
    <submittedName>
        <fullName evidence="7">ATP F0F1 synthase subunit I</fullName>
    </submittedName>
</protein>
<sequence length="140" mass="15082">MFVNNLRPPPVYKVIVAQLIATAFITAISLLFSGSVTAYSALLGGLISALPNSYFVLQAFKYQGARNADKVVKSFIKGELGKIAITIVLFALSFTLITNLSELALILGFITTHFVGVMMSGLISYSPTSEKSNEKSVELK</sequence>
<keyword evidence="4 6" id="KW-1133">Transmembrane helix</keyword>
<keyword evidence="3 6" id="KW-0812">Transmembrane</keyword>
<feature type="transmembrane region" description="Helical" evidence="6">
    <location>
        <begin position="12"/>
        <end position="32"/>
    </location>
</feature>
<gene>
    <name evidence="7" type="ORF">CNF02_03790</name>
</gene>
<evidence type="ECO:0000256" key="5">
    <source>
        <dbReference type="ARBA" id="ARBA00023136"/>
    </source>
</evidence>
<keyword evidence="2" id="KW-1003">Cell membrane</keyword>
<dbReference type="GO" id="GO:0005886">
    <property type="term" value="C:plasma membrane"/>
    <property type="evidence" value="ECO:0007669"/>
    <property type="project" value="UniProtKB-SubCell"/>
</dbReference>
<evidence type="ECO:0000313" key="8">
    <source>
        <dbReference type="Proteomes" id="UP000219329"/>
    </source>
</evidence>
<feature type="transmembrane region" description="Helical" evidence="6">
    <location>
        <begin position="80"/>
        <end position="97"/>
    </location>
</feature>
<dbReference type="Proteomes" id="UP000219329">
    <property type="component" value="Unassembled WGS sequence"/>
</dbReference>
<dbReference type="InterPro" id="IPR005598">
    <property type="entry name" value="ATP_synth_I"/>
</dbReference>
<dbReference type="AlphaFoldDB" id="A0A2A5WDC0"/>
<comment type="caution">
    <text evidence="7">The sequence shown here is derived from an EMBL/GenBank/DDBJ whole genome shotgun (WGS) entry which is preliminary data.</text>
</comment>
<name>A0A2A5WDC0_9GAMM</name>
<accession>A0A2A5WDC0</accession>
<feature type="transmembrane region" description="Helical" evidence="6">
    <location>
        <begin position="38"/>
        <end position="60"/>
    </location>
</feature>
<proteinExistence type="predicted"/>
<evidence type="ECO:0000313" key="7">
    <source>
        <dbReference type="EMBL" id="PDH34490.1"/>
    </source>
</evidence>
<evidence type="ECO:0000256" key="4">
    <source>
        <dbReference type="ARBA" id="ARBA00022989"/>
    </source>
</evidence>
<evidence type="ECO:0000256" key="6">
    <source>
        <dbReference type="SAM" id="Phobius"/>
    </source>
</evidence>